<evidence type="ECO:0000256" key="2">
    <source>
        <dbReference type="ARBA" id="ARBA00022475"/>
    </source>
</evidence>
<comment type="caution">
    <text evidence="10">The sequence shown here is derived from an EMBL/GenBank/DDBJ whole genome shotgun (WGS) entry which is preliminary data.</text>
</comment>
<comment type="similarity">
    <text evidence="6">Belongs to the ABC-4 integral membrane protein family.</text>
</comment>
<keyword evidence="2" id="KW-1003">Cell membrane</keyword>
<protein>
    <submittedName>
        <fullName evidence="10">FtsX-like permease family protein</fullName>
    </submittedName>
</protein>
<feature type="transmembrane region" description="Helical" evidence="7">
    <location>
        <begin position="23"/>
        <end position="43"/>
    </location>
</feature>
<evidence type="ECO:0000313" key="10">
    <source>
        <dbReference type="EMBL" id="KAA3760643.1"/>
    </source>
</evidence>
<dbReference type="InterPro" id="IPR050250">
    <property type="entry name" value="Macrolide_Exporter_MacB"/>
</dbReference>
<dbReference type="RefSeq" id="WP_005926479.1">
    <property type="nucleotide sequence ID" value="NZ_CABKSE010000001.1"/>
</dbReference>
<comment type="subcellular location">
    <subcellularLocation>
        <location evidence="1">Cell membrane</location>
        <topology evidence="1">Multi-pass membrane protein</topology>
    </subcellularLocation>
</comment>
<evidence type="ECO:0000256" key="5">
    <source>
        <dbReference type="ARBA" id="ARBA00023136"/>
    </source>
</evidence>
<dbReference type="AlphaFoldDB" id="A0A7J4XFB8"/>
<evidence type="ECO:0000313" key="11">
    <source>
        <dbReference type="Proteomes" id="UP000422221"/>
    </source>
</evidence>
<evidence type="ECO:0000259" key="8">
    <source>
        <dbReference type="Pfam" id="PF02687"/>
    </source>
</evidence>
<dbReference type="Pfam" id="PF12704">
    <property type="entry name" value="MacB_PCD"/>
    <property type="match status" value="1"/>
</dbReference>
<sequence>MRIDIDTCEEILITITRNKTRSLLTAFGVFWGIFMLVALIGGGQGMQNAMQVQFEGFATNSGFAWPQKTGEAYKGFRKGRWWSLNIDDIERIRKNVDGIELITPSIARWGSKSVYEDKKFDCIVKGLHPEYENIEAQDISLGRFINDVDIREARKVCVIGKRVYESLFTPGTDPLGKYIRVDGIYYRVIGLSVAEGNISIQGQSSESVILPFTTMQRAYNLGRNIELACFTVKPGLKVTDIQPEVERIIKEAHFISPDDKQAIMVLNTEAMFSMMDNLFTGIRILIWMVGLGTLLAGAIGVSNIMMVTVRERTTEIGIRRAIGARPKDILQQILSESMVLTTIAGMMGISFAVLVLQVMDMTITSDSGRSFGFQVTFGLAVGTCALLITLGMLAGLAPAYRAMAIKPIEAIRDE</sequence>
<evidence type="ECO:0000259" key="9">
    <source>
        <dbReference type="Pfam" id="PF12704"/>
    </source>
</evidence>
<keyword evidence="5 7" id="KW-0472">Membrane</keyword>
<reference evidence="10 11" key="1">
    <citation type="journal article" date="2019" name="Nat. Med.">
        <title>A library of human gut bacterial isolates paired with longitudinal multiomics data enables mechanistic microbiome research.</title>
        <authorList>
            <person name="Poyet M."/>
            <person name="Groussin M."/>
            <person name="Gibbons S.M."/>
            <person name="Avila-Pacheco J."/>
            <person name="Jiang X."/>
            <person name="Kearney S.M."/>
            <person name="Perrotta A.R."/>
            <person name="Berdy B."/>
            <person name="Zhao S."/>
            <person name="Lieberman T.D."/>
            <person name="Swanson P.K."/>
            <person name="Smith M."/>
            <person name="Roesemann S."/>
            <person name="Alexander J.E."/>
            <person name="Rich S.A."/>
            <person name="Livny J."/>
            <person name="Vlamakis H."/>
            <person name="Clish C."/>
            <person name="Bullock K."/>
            <person name="Deik A."/>
            <person name="Scott J."/>
            <person name="Pierce K.A."/>
            <person name="Xavier R.J."/>
            <person name="Alm E.J."/>
        </authorList>
    </citation>
    <scope>NUCLEOTIDE SEQUENCE [LARGE SCALE GENOMIC DNA]</scope>
    <source>
        <strain evidence="10 11">BIOML-A10</strain>
    </source>
</reference>
<dbReference type="GO" id="GO:0005886">
    <property type="term" value="C:plasma membrane"/>
    <property type="evidence" value="ECO:0007669"/>
    <property type="project" value="UniProtKB-SubCell"/>
</dbReference>
<dbReference type="InterPro" id="IPR003838">
    <property type="entry name" value="ABC3_permease_C"/>
</dbReference>
<dbReference type="PANTHER" id="PTHR30572:SF4">
    <property type="entry name" value="ABC TRANSPORTER PERMEASE YTRF"/>
    <property type="match status" value="1"/>
</dbReference>
<dbReference type="InterPro" id="IPR025857">
    <property type="entry name" value="MacB_PCD"/>
</dbReference>
<gene>
    <name evidence="10" type="ORF">F3F73_17355</name>
</gene>
<evidence type="ECO:0000256" key="6">
    <source>
        <dbReference type="ARBA" id="ARBA00038076"/>
    </source>
</evidence>
<evidence type="ECO:0000256" key="1">
    <source>
        <dbReference type="ARBA" id="ARBA00004651"/>
    </source>
</evidence>
<feature type="domain" description="ABC3 transporter permease C-terminal" evidence="8">
    <location>
        <begin position="288"/>
        <end position="407"/>
    </location>
</feature>
<evidence type="ECO:0000256" key="7">
    <source>
        <dbReference type="SAM" id="Phobius"/>
    </source>
</evidence>
<feature type="transmembrane region" description="Helical" evidence="7">
    <location>
        <begin position="371"/>
        <end position="396"/>
    </location>
</feature>
<feature type="transmembrane region" description="Helical" evidence="7">
    <location>
        <begin position="337"/>
        <end position="359"/>
    </location>
</feature>
<organism evidence="10 11">
    <name type="scientific">Bacteroides salyersiae</name>
    <dbReference type="NCBI Taxonomy" id="291644"/>
    <lineage>
        <taxon>Bacteria</taxon>
        <taxon>Pseudomonadati</taxon>
        <taxon>Bacteroidota</taxon>
        <taxon>Bacteroidia</taxon>
        <taxon>Bacteroidales</taxon>
        <taxon>Bacteroidaceae</taxon>
        <taxon>Bacteroides</taxon>
    </lineage>
</organism>
<dbReference type="PANTHER" id="PTHR30572">
    <property type="entry name" value="MEMBRANE COMPONENT OF TRANSPORTER-RELATED"/>
    <property type="match status" value="1"/>
</dbReference>
<feature type="domain" description="MacB-like periplasmic core" evidence="9">
    <location>
        <begin position="22"/>
        <end position="247"/>
    </location>
</feature>
<dbReference type="Proteomes" id="UP000422221">
    <property type="component" value="Unassembled WGS sequence"/>
</dbReference>
<keyword evidence="3 7" id="KW-0812">Transmembrane</keyword>
<evidence type="ECO:0000256" key="4">
    <source>
        <dbReference type="ARBA" id="ARBA00022989"/>
    </source>
</evidence>
<keyword evidence="4 7" id="KW-1133">Transmembrane helix</keyword>
<dbReference type="Pfam" id="PF02687">
    <property type="entry name" value="FtsX"/>
    <property type="match status" value="1"/>
</dbReference>
<dbReference type="EMBL" id="VWMK01000019">
    <property type="protein sequence ID" value="KAA3760643.1"/>
    <property type="molecule type" value="Genomic_DNA"/>
</dbReference>
<evidence type="ECO:0000256" key="3">
    <source>
        <dbReference type="ARBA" id="ARBA00022692"/>
    </source>
</evidence>
<feature type="transmembrane region" description="Helical" evidence="7">
    <location>
        <begin position="284"/>
        <end position="309"/>
    </location>
</feature>
<name>A0A7J4XFB8_9BACE</name>
<dbReference type="GO" id="GO:0022857">
    <property type="term" value="F:transmembrane transporter activity"/>
    <property type="evidence" value="ECO:0007669"/>
    <property type="project" value="TreeGrafter"/>
</dbReference>
<dbReference type="GeneID" id="93115630"/>
<proteinExistence type="inferred from homology"/>
<accession>A0A7J4XFB8</accession>